<dbReference type="OMA" id="SGAIDVC"/>
<protein>
    <recommendedName>
        <fullName evidence="8">Mitochondrial enolase superfamily member 1</fullName>
        <ecNumber evidence="3">4.2.1.68</ecNumber>
    </recommendedName>
    <alternativeName>
        <fullName evidence="9">L-fuconate dehydratase</fullName>
    </alternativeName>
</protein>
<evidence type="ECO:0000256" key="3">
    <source>
        <dbReference type="ARBA" id="ARBA00013142"/>
    </source>
</evidence>
<evidence type="ECO:0000313" key="12">
    <source>
        <dbReference type="Proteomes" id="UP000007110"/>
    </source>
</evidence>
<dbReference type="GO" id="GO:0016836">
    <property type="term" value="F:hydro-lyase activity"/>
    <property type="evidence" value="ECO:0000318"/>
    <property type="project" value="GO_Central"/>
</dbReference>
<evidence type="ECO:0000256" key="9">
    <source>
        <dbReference type="ARBA" id="ARBA00078003"/>
    </source>
</evidence>
<dbReference type="OrthoDB" id="14161at2759"/>
<reference evidence="11" key="2">
    <citation type="submission" date="2021-01" db="UniProtKB">
        <authorList>
            <consortium name="EnsemblMetazoa"/>
        </authorList>
    </citation>
    <scope>IDENTIFICATION</scope>
</reference>
<proteinExistence type="inferred from homology"/>
<organism evidence="11 12">
    <name type="scientific">Strongylocentrotus purpuratus</name>
    <name type="common">Purple sea urchin</name>
    <dbReference type="NCBI Taxonomy" id="7668"/>
    <lineage>
        <taxon>Eukaryota</taxon>
        <taxon>Metazoa</taxon>
        <taxon>Echinodermata</taxon>
        <taxon>Eleutherozoa</taxon>
        <taxon>Echinozoa</taxon>
        <taxon>Echinoidea</taxon>
        <taxon>Euechinoidea</taxon>
        <taxon>Echinacea</taxon>
        <taxon>Camarodonta</taxon>
        <taxon>Echinidea</taxon>
        <taxon>Strongylocentrotidae</taxon>
        <taxon>Strongylocentrotus</taxon>
    </lineage>
</organism>
<dbReference type="InterPro" id="IPR046945">
    <property type="entry name" value="RHMD-like"/>
</dbReference>
<dbReference type="SFLD" id="SFLDS00001">
    <property type="entry name" value="Enolase"/>
    <property type="match status" value="1"/>
</dbReference>
<accession>A0A7M7NM65</accession>
<keyword evidence="4" id="KW-0479">Metal-binding</keyword>
<dbReference type="PROSITE" id="PS00909">
    <property type="entry name" value="MR_MLE_2"/>
    <property type="match status" value="1"/>
</dbReference>
<dbReference type="GO" id="GO:0016052">
    <property type="term" value="P:carbohydrate catabolic process"/>
    <property type="evidence" value="ECO:0000318"/>
    <property type="project" value="GO_Central"/>
</dbReference>
<evidence type="ECO:0000256" key="5">
    <source>
        <dbReference type="ARBA" id="ARBA00022842"/>
    </source>
</evidence>
<dbReference type="GO" id="GO:0009063">
    <property type="term" value="P:amino acid catabolic process"/>
    <property type="evidence" value="ECO:0007669"/>
    <property type="project" value="InterPro"/>
</dbReference>
<keyword evidence="5" id="KW-0460">Magnesium</keyword>
<evidence type="ECO:0000256" key="4">
    <source>
        <dbReference type="ARBA" id="ARBA00022723"/>
    </source>
</evidence>
<dbReference type="Proteomes" id="UP000007110">
    <property type="component" value="Unassembled WGS sequence"/>
</dbReference>
<dbReference type="SFLD" id="SFLDF00111">
    <property type="entry name" value="L-fuconate_dehydratase"/>
    <property type="match status" value="1"/>
</dbReference>
<dbReference type="InterPro" id="IPR013341">
    <property type="entry name" value="Mandelate_racemase_N_dom"/>
</dbReference>
<dbReference type="InterPro" id="IPR018110">
    <property type="entry name" value="Mandel_Rmase/mucon_lact_enz_CS"/>
</dbReference>
<dbReference type="SUPFAM" id="SSF51604">
    <property type="entry name" value="Enolase C-terminal domain-like"/>
    <property type="match status" value="1"/>
</dbReference>
<dbReference type="Gene3D" id="3.20.20.120">
    <property type="entry name" value="Enolase-like C-terminal domain"/>
    <property type="match status" value="1"/>
</dbReference>
<dbReference type="InterPro" id="IPR034610">
    <property type="entry name" value="L-fuconate_dehydratase"/>
</dbReference>
<evidence type="ECO:0000259" key="10">
    <source>
        <dbReference type="SMART" id="SM00922"/>
    </source>
</evidence>
<dbReference type="Pfam" id="PF02746">
    <property type="entry name" value="MR_MLE_N"/>
    <property type="match status" value="1"/>
</dbReference>
<dbReference type="RefSeq" id="XP_030838759.1">
    <property type="nucleotide sequence ID" value="XM_030982899.1"/>
</dbReference>
<dbReference type="AlphaFoldDB" id="A0A7M7NM65"/>
<keyword evidence="12" id="KW-1185">Reference proteome</keyword>
<evidence type="ECO:0000313" key="11">
    <source>
        <dbReference type="EnsemblMetazoa" id="XP_030838759"/>
    </source>
</evidence>
<dbReference type="SUPFAM" id="SSF54826">
    <property type="entry name" value="Enolase N-terminal domain-like"/>
    <property type="match status" value="1"/>
</dbReference>
<dbReference type="EC" id="4.2.1.68" evidence="3"/>
<sequence>MAVNTKIVNIEVKDIRFPTSLEGHGSDAMHTDPDYSCAYVIIRTDAGDGLEGHGPTFTIGRGTEVVVAGVKALIPFVVGLKVADIFGDFATFWRKLTSESQLRWIGPEKGVISLATCAVLNALWDLWAKMAGKPLWKLLVDMTPEQLLSVIDFRYITDALTKEEALQILKANESTKAEREAELMKNGFPAYTTSTAWLGYSDETLRERCKAALKDGWTWFKMKIGANLEDDIRRAKIIRSEIGDDKVLMMDCNQRWEVSQAIDWMKRLAEFKPYWIEEPISPDDVLGHAAISKALNPLGIKVATGEQCQNRVMFKQFLQAKALQILQIDSCRIGGINEVLSVILMARKFGVPVCPHAGGVLLCELVHHLSMFDYVCVSGTKEGRVIEYVDHLREHFKYPSIIKNASYMPQKIPGYSTELKKASLEDYVYPEGRIWQQLAKEGKVKL</sequence>
<dbReference type="Pfam" id="PF13378">
    <property type="entry name" value="MR_MLE_C"/>
    <property type="match status" value="1"/>
</dbReference>
<feature type="domain" description="Mandelate racemase/muconate lactonizing enzyme C-terminal" evidence="10">
    <location>
        <begin position="202"/>
        <end position="298"/>
    </location>
</feature>
<dbReference type="InterPro" id="IPR029017">
    <property type="entry name" value="Enolase-like_N"/>
</dbReference>
<comment type="cofactor">
    <cofactor evidence="2">
        <name>Mg(2+)</name>
        <dbReference type="ChEBI" id="CHEBI:18420"/>
    </cofactor>
</comment>
<evidence type="ECO:0000256" key="7">
    <source>
        <dbReference type="ARBA" id="ARBA00061144"/>
    </source>
</evidence>
<dbReference type="GO" id="GO:0000287">
    <property type="term" value="F:magnesium ion binding"/>
    <property type="evidence" value="ECO:0000318"/>
    <property type="project" value="GO_Central"/>
</dbReference>
<evidence type="ECO:0000256" key="1">
    <source>
        <dbReference type="ARBA" id="ARBA00001737"/>
    </source>
</evidence>
<dbReference type="SFLD" id="SFLDG00179">
    <property type="entry name" value="mandelate_racemase"/>
    <property type="match status" value="1"/>
</dbReference>
<dbReference type="EnsemblMetazoa" id="XM_030982899">
    <property type="protein sequence ID" value="XP_030838759"/>
    <property type="gene ID" value="LOC754396"/>
</dbReference>
<dbReference type="CTD" id="55556"/>
<dbReference type="PANTHER" id="PTHR13794">
    <property type="entry name" value="ENOLASE SUPERFAMILY, MANDELATE RACEMASE"/>
    <property type="match status" value="1"/>
</dbReference>
<name>A0A7M7NM65_STRPU</name>
<comment type="catalytic activity">
    <reaction evidence="1">
        <text>L-fuconate = 2-dehydro-3-deoxy-L-fuconate + H2O</text>
        <dbReference type="Rhea" id="RHEA:22772"/>
        <dbReference type="ChEBI" id="CHEBI:15377"/>
        <dbReference type="ChEBI" id="CHEBI:21291"/>
        <dbReference type="ChEBI" id="CHEBI:37448"/>
        <dbReference type="EC" id="4.2.1.68"/>
    </reaction>
</comment>
<dbReference type="KEGG" id="spu:754396"/>
<dbReference type="FunFam" id="3.20.20.120:FF:000007">
    <property type="entry name" value="Mitochondrial enolase superfamily member 1"/>
    <property type="match status" value="1"/>
</dbReference>
<evidence type="ECO:0000256" key="6">
    <source>
        <dbReference type="ARBA" id="ARBA00023239"/>
    </source>
</evidence>
<dbReference type="CDD" id="cd03324">
    <property type="entry name" value="rTSbeta_L-fuconate_dehydratase"/>
    <property type="match status" value="1"/>
</dbReference>
<dbReference type="InterPro" id="IPR013342">
    <property type="entry name" value="Mandelate_racemase_C"/>
</dbReference>
<dbReference type="GeneID" id="754396"/>
<reference evidence="12" key="1">
    <citation type="submission" date="2015-02" db="EMBL/GenBank/DDBJ databases">
        <title>Genome sequencing for Strongylocentrotus purpuratus.</title>
        <authorList>
            <person name="Murali S."/>
            <person name="Liu Y."/>
            <person name="Vee V."/>
            <person name="English A."/>
            <person name="Wang M."/>
            <person name="Skinner E."/>
            <person name="Han Y."/>
            <person name="Muzny D.M."/>
            <person name="Worley K.C."/>
            <person name="Gibbs R.A."/>
        </authorList>
    </citation>
    <scope>NUCLEOTIDE SEQUENCE</scope>
</reference>
<dbReference type="GO" id="GO:0050023">
    <property type="term" value="F:L-fuconate dehydratase activity"/>
    <property type="evidence" value="ECO:0007669"/>
    <property type="project" value="UniProtKB-EC"/>
</dbReference>
<dbReference type="InterPro" id="IPR036849">
    <property type="entry name" value="Enolase-like_C_sf"/>
</dbReference>
<dbReference type="InParanoid" id="A0A7M7NM65"/>
<dbReference type="InterPro" id="IPR029065">
    <property type="entry name" value="Enolase_C-like"/>
</dbReference>
<dbReference type="SMART" id="SM00922">
    <property type="entry name" value="MR_MLE"/>
    <property type="match status" value="1"/>
</dbReference>
<evidence type="ECO:0000256" key="8">
    <source>
        <dbReference type="ARBA" id="ARBA00073815"/>
    </source>
</evidence>
<dbReference type="Gene3D" id="3.30.390.10">
    <property type="entry name" value="Enolase-like, N-terminal domain"/>
    <property type="match status" value="1"/>
</dbReference>
<keyword evidence="6" id="KW-0456">Lyase</keyword>
<dbReference type="PANTHER" id="PTHR13794:SF58">
    <property type="entry name" value="MITOCHONDRIAL ENOLASE SUPERFAMILY MEMBER 1"/>
    <property type="match status" value="1"/>
</dbReference>
<evidence type="ECO:0000256" key="2">
    <source>
        <dbReference type="ARBA" id="ARBA00001946"/>
    </source>
</evidence>
<comment type="similarity">
    <text evidence="7">Belongs to the mandelate racemase/muconate lactonizing enzyme family. ENOSF1 subfamily.</text>
</comment>
<dbReference type="FunCoup" id="A0A7M7NM65">
    <property type="interactions" value="26"/>
</dbReference>